<dbReference type="InterPro" id="IPR000524">
    <property type="entry name" value="Tscrpt_reg_HTH_GntR"/>
</dbReference>
<dbReference type="SMART" id="SM00895">
    <property type="entry name" value="FCD"/>
    <property type="match status" value="1"/>
</dbReference>
<sequence length="230" mass="25529">MPIPEDLPVPIARRTLRELAFERLQDAILDGTLHPGEILHDKELSKWLGLSRTPIREALNDLERIGLVEMAAQRYTRVAAPVPEERAEILQAMGAVLGGVIRLAVPSLGEDVRGELAALIDQGMRVASKRDIASHSKIAWQIVETLIDSCPNQTLIRLVRHWITGLLYRVTVTRTQEVTRWQALEESYPQLQRAILDGDGRAAEDAAGNLFGFDVAQASGAVPEFPRVDY</sequence>
<accession>A0ABV8QD29</accession>
<evidence type="ECO:0000256" key="2">
    <source>
        <dbReference type="ARBA" id="ARBA00023125"/>
    </source>
</evidence>
<gene>
    <name evidence="5" type="ORF">ACFOYW_18520</name>
</gene>
<dbReference type="Gene3D" id="1.20.120.530">
    <property type="entry name" value="GntR ligand-binding domain-like"/>
    <property type="match status" value="1"/>
</dbReference>
<dbReference type="Pfam" id="PF00392">
    <property type="entry name" value="GntR"/>
    <property type="match status" value="1"/>
</dbReference>
<dbReference type="SMART" id="SM00345">
    <property type="entry name" value="HTH_GNTR"/>
    <property type="match status" value="1"/>
</dbReference>
<keyword evidence="3" id="KW-0804">Transcription</keyword>
<keyword evidence="1" id="KW-0805">Transcription regulation</keyword>
<protein>
    <submittedName>
        <fullName evidence="5">GntR family transcriptional regulator</fullName>
    </submittedName>
</protein>
<dbReference type="InterPro" id="IPR036390">
    <property type="entry name" value="WH_DNA-bd_sf"/>
</dbReference>
<feature type="domain" description="HTH gntR-type" evidence="4">
    <location>
        <begin position="14"/>
        <end position="81"/>
    </location>
</feature>
<name>A0ABV8QD29_9MICO</name>
<dbReference type="PRINTS" id="PR00035">
    <property type="entry name" value="HTHGNTR"/>
</dbReference>
<reference evidence="6" key="1">
    <citation type="journal article" date="2019" name="Int. J. Syst. Evol. Microbiol.">
        <title>The Global Catalogue of Microorganisms (GCM) 10K type strain sequencing project: providing services to taxonomists for standard genome sequencing and annotation.</title>
        <authorList>
            <consortium name="The Broad Institute Genomics Platform"/>
            <consortium name="The Broad Institute Genome Sequencing Center for Infectious Disease"/>
            <person name="Wu L."/>
            <person name="Ma J."/>
        </authorList>
    </citation>
    <scope>NUCLEOTIDE SEQUENCE [LARGE SCALE GENOMIC DNA]</scope>
    <source>
        <strain evidence="6">CGMCC 1.10363</strain>
    </source>
</reference>
<dbReference type="Proteomes" id="UP001595900">
    <property type="component" value="Unassembled WGS sequence"/>
</dbReference>
<dbReference type="Pfam" id="PF07729">
    <property type="entry name" value="FCD"/>
    <property type="match status" value="1"/>
</dbReference>
<proteinExistence type="predicted"/>
<dbReference type="Gene3D" id="1.10.10.10">
    <property type="entry name" value="Winged helix-like DNA-binding domain superfamily/Winged helix DNA-binding domain"/>
    <property type="match status" value="1"/>
</dbReference>
<evidence type="ECO:0000256" key="1">
    <source>
        <dbReference type="ARBA" id="ARBA00023015"/>
    </source>
</evidence>
<dbReference type="CDD" id="cd07377">
    <property type="entry name" value="WHTH_GntR"/>
    <property type="match status" value="1"/>
</dbReference>
<keyword evidence="6" id="KW-1185">Reference proteome</keyword>
<dbReference type="EMBL" id="JBHSCN010000023">
    <property type="protein sequence ID" value="MFC4245367.1"/>
    <property type="molecule type" value="Genomic_DNA"/>
</dbReference>
<dbReference type="PANTHER" id="PTHR43537:SF24">
    <property type="entry name" value="GLUCONATE OPERON TRANSCRIPTIONAL REPRESSOR"/>
    <property type="match status" value="1"/>
</dbReference>
<dbReference type="PROSITE" id="PS50949">
    <property type="entry name" value="HTH_GNTR"/>
    <property type="match status" value="1"/>
</dbReference>
<dbReference type="PANTHER" id="PTHR43537">
    <property type="entry name" value="TRANSCRIPTIONAL REGULATOR, GNTR FAMILY"/>
    <property type="match status" value="1"/>
</dbReference>
<evidence type="ECO:0000256" key="3">
    <source>
        <dbReference type="ARBA" id="ARBA00023163"/>
    </source>
</evidence>
<evidence type="ECO:0000259" key="4">
    <source>
        <dbReference type="PROSITE" id="PS50949"/>
    </source>
</evidence>
<dbReference type="SUPFAM" id="SSF48008">
    <property type="entry name" value="GntR ligand-binding domain-like"/>
    <property type="match status" value="1"/>
</dbReference>
<dbReference type="InterPro" id="IPR036388">
    <property type="entry name" value="WH-like_DNA-bd_sf"/>
</dbReference>
<evidence type="ECO:0000313" key="6">
    <source>
        <dbReference type="Proteomes" id="UP001595900"/>
    </source>
</evidence>
<dbReference type="InterPro" id="IPR008920">
    <property type="entry name" value="TF_FadR/GntR_C"/>
</dbReference>
<dbReference type="InterPro" id="IPR011711">
    <property type="entry name" value="GntR_C"/>
</dbReference>
<dbReference type="RefSeq" id="WP_390232554.1">
    <property type="nucleotide sequence ID" value="NZ_JBHSCN010000023.1"/>
</dbReference>
<dbReference type="SUPFAM" id="SSF46785">
    <property type="entry name" value="Winged helix' DNA-binding domain"/>
    <property type="match status" value="1"/>
</dbReference>
<keyword evidence="2" id="KW-0238">DNA-binding</keyword>
<organism evidence="5 6">
    <name type="scientific">Gryllotalpicola reticulitermitis</name>
    <dbReference type="NCBI Taxonomy" id="1184153"/>
    <lineage>
        <taxon>Bacteria</taxon>
        <taxon>Bacillati</taxon>
        <taxon>Actinomycetota</taxon>
        <taxon>Actinomycetes</taxon>
        <taxon>Micrococcales</taxon>
        <taxon>Microbacteriaceae</taxon>
        <taxon>Gryllotalpicola</taxon>
    </lineage>
</organism>
<evidence type="ECO:0000313" key="5">
    <source>
        <dbReference type="EMBL" id="MFC4245367.1"/>
    </source>
</evidence>
<comment type="caution">
    <text evidence="5">The sequence shown here is derived from an EMBL/GenBank/DDBJ whole genome shotgun (WGS) entry which is preliminary data.</text>
</comment>